<evidence type="ECO:0000256" key="3">
    <source>
        <dbReference type="ARBA" id="ARBA00022475"/>
    </source>
</evidence>
<evidence type="ECO:0000256" key="10">
    <source>
        <dbReference type="SAM" id="Phobius"/>
    </source>
</evidence>
<keyword evidence="3" id="KW-1003">Cell membrane</keyword>
<gene>
    <name evidence="12" type="ORF">FHS19_000780</name>
</gene>
<evidence type="ECO:0000313" key="12">
    <source>
        <dbReference type="EMBL" id="MBB3126126.1"/>
    </source>
</evidence>
<feature type="region of interest" description="Disordered" evidence="9">
    <location>
        <begin position="415"/>
        <end position="546"/>
    </location>
</feature>
<feature type="compositionally biased region" description="Low complexity" evidence="9">
    <location>
        <begin position="469"/>
        <end position="480"/>
    </location>
</feature>
<evidence type="ECO:0000256" key="1">
    <source>
        <dbReference type="ARBA" id="ARBA00004651"/>
    </source>
</evidence>
<evidence type="ECO:0000256" key="4">
    <source>
        <dbReference type="ARBA" id="ARBA00022679"/>
    </source>
</evidence>
<dbReference type="InterPro" id="IPR036514">
    <property type="entry name" value="SGNH_hydro_sf"/>
</dbReference>
<organism evidence="12 13">
    <name type="scientific">Paenibacillus rhizosphaerae</name>
    <dbReference type="NCBI Taxonomy" id="297318"/>
    <lineage>
        <taxon>Bacteria</taxon>
        <taxon>Bacillati</taxon>
        <taxon>Bacillota</taxon>
        <taxon>Bacilli</taxon>
        <taxon>Bacillales</taxon>
        <taxon>Paenibacillaceae</taxon>
        <taxon>Paenibacillus</taxon>
    </lineage>
</organism>
<comment type="similarity">
    <text evidence="2">Belongs to the acyltransferase 3 family.</text>
</comment>
<feature type="transmembrane region" description="Helical" evidence="10">
    <location>
        <begin position="207"/>
        <end position="225"/>
    </location>
</feature>
<accession>A0A839TH22</accession>
<dbReference type="GO" id="GO:0005886">
    <property type="term" value="C:plasma membrane"/>
    <property type="evidence" value="ECO:0007669"/>
    <property type="project" value="UniProtKB-SubCell"/>
</dbReference>
<comment type="subcellular location">
    <subcellularLocation>
        <location evidence="1">Cell membrane</location>
        <topology evidence="1">Multi-pass membrane protein</topology>
    </subcellularLocation>
</comment>
<sequence>MIHLSPNEKRYMPGLDGLRTLAVFAVILYHLNVNWAPGGLLGVSIFFVLSGYLITDLLTAEWRRSGTLDLKQFWVRRCRRLLPAMIVMLAAVTAWVTLARPSTMPVLKGDAISSLFYVNNWYLIYHQVSYFEKFGPVSPLGHLWSLSVEEQFYVLWPLLMLIGLRLAPRRGKMFLFILSAAVVSALAMLVIYDPGTDPSRVYYGTDTRAFSLLIGAALSIIWPSRKLSPRIDRFSRRLLDGVGMLSIAAILVMIWSTNEYDAFLYPGGLVLLSLAAAAAVAVLAHPASRVGRWIGCKPLRWLGVRSYGIYIWHYPVIILSTTNGAEDVSVLKAVFQVAASIALAALSYTLIEEPIRKGLLGKGWKKLRSGKLGLDQIPLKGWITGATLLLLVIISCTGIARTPAVASTVQALGPAASGADGAGSASQEVSAAGGGTGGPDAADSGQQTAKGGDRHDAGQAESSAGGQTGAQTPPAAQGQQEADNTASGTAQAEDPPSAGGKAKSSTNPVGVAGKPPVKTGEPGEGQGKASGQGSGAPAAGTNTPTPVKRNLAVSAIGDSILLDAAPYLQQYLPGIVVDAEIGRQMSEAPDIVERLRAEGKLGDYVVIELGTNGAFSSKQLSRLLDSLKDVRQVVLVNTRVPRNWESTVNSALRNAADAHDNATLLDWYKASSGQSFFTPDGVHLKADGAKLLTSLITDAVGSKK</sequence>
<proteinExistence type="inferred from homology"/>
<dbReference type="PANTHER" id="PTHR23028">
    <property type="entry name" value="ACETYLTRANSFERASE"/>
    <property type="match status" value="1"/>
</dbReference>
<dbReference type="CDD" id="cd01840">
    <property type="entry name" value="SGNH_hydrolase_yrhL_like"/>
    <property type="match status" value="1"/>
</dbReference>
<feature type="transmembrane region" description="Helical" evidence="10">
    <location>
        <begin position="262"/>
        <end position="284"/>
    </location>
</feature>
<dbReference type="Pfam" id="PF01757">
    <property type="entry name" value="Acyl_transf_3"/>
    <property type="match status" value="1"/>
</dbReference>
<feature type="transmembrane region" description="Helical" evidence="10">
    <location>
        <begin position="174"/>
        <end position="192"/>
    </location>
</feature>
<evidence type="ECO:0000256" key="6">
    <source>
        <dbReference type="ARBA" id="ARBA00022989"/>
    </source>
</evidence>
<feature type="compositionally biased region" description="Polar residues" evidence="9">
    <location>
        <begin position="481"/>
        <end position="490"/>
    </location>
</feature>
<evidence type="ECO:0000256" key="8">
    <source>
        <dbReference type="ARBA" id="ARBA00023315"/>
    </source>
</evidence>
<evidence type="ECO:0000256" key="9">
    <source>
        <dbReference type="SAM" id="MobiDB-lite"/>
    </source>
</evidence>
<keyword evidence="5 10" id="KW-0812">Transmembrane</keyword>
<feature type="compositionally biased region" description="Gly residues" evidence="9">
    <location>
        <begin position="522"/>
        <end position="534"/>
    </location>
</feature>
<keyword evidence="4" id="KW-0808">Transferase</keyword>
<keyword evidence="8" id="KW-0012">Acyltransferase</keyword>
<evidence type="ECO:0000313" key="13">
    <source>
        <dbReference type="Proteomes" id="UP000517523"/>
    </source>
</evidence>
<dbReference type="AlphaFoldDB" id="A0A839TH22"/>
<name>A0A839TH22_9BACL</name>
<keyword evidence="7 10" id="KW-0472">Membrane</keyword>
<feature type="transmembrane region" description="Helical" evidence="10">
    <location>
        <begin position="237"/>
        <end position="256"/>
    </location>
</feature>
<dbReference type="EMBL" id="JACHXJ010000001">
    <property type="protein sequence ID" value="MBB3126126.1"/>
    <property type="molecule type" value="Genomic_DNA"/>
</dbReference>
<feature type="compositionally biased region" description="Low complexity" evidence="9">
    <location>
        <begin position="415"/>
        <end position="426"/>
    </location>
</feature>
<dbReference type="InterPro" id="IPR050879">
    <property type="entry name" value="Acyltransferase_3"/>
</dbReference>
<dbReference type="GO" id="GO:0016747">
    <property type="term" value="F:acyltransferase activity, transferring groups other than amino-acyl groups"/>
    <property type="evidence" value="ECO:0007669"/>
    <property type="project" value="InterPro"/>
</dbReference>
<evidence type="ECO:0000256" key="5">
    <source>
        <dbReference type="ARBA" id="ARBA00022692"/>
    </source>
</evidence>
<comment type="caution">
    <text evidence="12">The sequence shown here is derived from an EMBL/GenBank/DDBJ whole genome shotgun (WGS) entry which is preliminary data.</text>
</comment>
<feature type="transmembrane region" description="Helical" evidence="10">
    <location>
        <begin position="38"/>
        <end position="60"/>
    </location>
</feature>
<protein>
    <submittedName>
        <fullName evidence="12">Peptidoglycan/LPS O-acetylase OafA/YrhL</fullName>
    </submittedName>
</protein>
<dbReference type="GO" id="GO:0009103">
    <property type="term" value="P:lipopolysaccharide biosynthetic process"/>
    <property type="evidence" value="ECO:0007669"/>
    <property type="project" value="TreeGrafter"/>
</dbReference>
<feature type="transmembrane region" description="Helical" evidence="10">
    <location>
        <begin position="81"/>
        <end position="98"/>
    </location>
</feature>
<dbReference type="InterPro" id="IPR002656">
    <property type="entry name" value="Acyl_transf_3_dom"/>
</dbReference>
<dbReference type="SUPFAM" id="SSF52266">
    <property type="entry name" value="SGNH hydrolase"/>
    <property type="match status" value="1"/>
</dbReference>
<feature type="transmembrane region" description="Helical" evidence="10">
    <location>
        <begin position="333"/>
        <end position="351"/>
    </location>
</feature>
<dbReference type="PANTHER" id="PTHR23028:SF53">
    <property type="entry name" value="ACYL_TRANSF_3 DOMAIN-CONTAINING PROTEIN"/>
    <property type="match status" value="1"/>
</dbReference>
<evidence type="ECO:0000259" key="11">
    <source>
        <dbReference type="Pfam" id="PF01757"/>
    </source>
</evidence>
<feature type="domain" description="Acyltransferase 3" evidence="11">
    <location>
        <begin position="13"/>
        <end position="346"/>
    </location>
</feature>
<feature type="transmembrane region" description="Helical" evidence="10">
    <location>
        <begin position="151"/>
        <end position="167"/>
    </location>
</feature>
<keyword evidence="6 10" id="KW-1133">Transmembrane helix</keyword>
<dbReference type="RefSeq" id="WP_183578773.1">
    <property type="nucleotide sequence ID" value="NZ_JACHXJ010000001.1"/>
</dbReference>
<dbReference type="Proteomes" id="UP000517523">
    <property type="component" value="Unassembled WGS sequence"/>
</dbReference>
<evidence type="ECO:0000256" key="7">
    <source>
        <dbReference type="ARBA" id="ARBA00023136"/>
    </source>
</evidence>
<dbReference type="Gene3D" id="3.40.50.1110">
    <property type="entry name" value="SGNH hydrolase"/>
    <property type="match status" value="1"/>
</dbReference>
<evidence type="ECO:0000256" key="2">
    <source>
        <dbReference type="ARBA" id="ARBA00007400"/>
    </source>
</evidence>
<reference evidence="12 13" key="1">
    <citation type="submission" date="2020-08" db="EMBL/GenBank/DDBJ databases">
        <title>Genomic Encyclopedia of Type Strains, Phase III (KMG-III): the genomes of soil and plant-associated and newly described type strains.</title>
        <authorList>
            <person name="Whitman W."/>
        </authorList>
    </citation>
    <scope>NUCLEOTIDE SEQUENCE [LARGE SCALE GENOMIC DNA]</scope>
    <source>
        <strain evidence="12 13">CECT 5831</strain>
    </source>
</reference>